<dbReference type="KEGG" id="vcn:VOLCADRAFT_98453"/>
<feature type="domain" description="Pherophorin" evidence="1">
    <location>
        <begin position="36"/>
        <end position="116"/>
    </location>
</feature>
<evidence type="ECO:0000259" key="1">
    <source>
        <dbReference type="Pfam" id="PF12499"/>
    </source>
</evidence>
<keyword evidence="3" id="KW-1185">Reference proteome</keyword>
<dbReference type="InterPro" id="IPR024616">
    <property type="entry name" value="Pherophorin"/>
</dbReference>
<gene>
    <name evidence="2" type="ORF">VOLCADRAFT_98453</name>
</gene>
<dbReference type="eggNOG" id="ENOG502SZST">
    <property type="taxonomic scope" value="Eukaryota"/>
</dbReference>
<dbReference type="AlphaFoldDB" id="D8UFD6"/>
<dbReference type="EMBL" id="GL378393">
    <property type="protein sequence ID" value="EFJ41590.1"/>
    <property type="molecule type" value="Genomic_DNA"/>
</dbReference>
<organism evidence="3">
    <name type="scientific">Volvox carteri f. nagariensis</name>
    <dbReference type="NCBI Taxonomy" id="3068"/>
    <lineage>
        <taxon>Eukaryota</taxon>
        <taxon>Viridiplantae</taxon>
        <taxon>Chlorophyta</taxon>
        <taxon>core chlorophytes</taxon>
        <taxon>Chlorophyceae</taxon>
        <taxon>CS clade</taxon>
        <taxon>Chlamydomonadales</taxon>
        <taxon>Volvocaceae</taxon>
        <taxon>Volvox</taxon>
    </lineage>
</organism>
<sequence>MYSILHLLPATEALRILRPRASSMNSSLRRKTHNTFDVLLQMEVLMNPDCKSQVRRITVNGATIPFIWANYDRFIALKFTQLTGAMPKPYGATLCWYVSPSECAQPSIFCYKGSCQDDSNVSRGRGARVCPNLDRALQMWRQATHSYLCDTTLLKLKNVSAFLIPAVLDDEGVRGGREAPLGKCPLALGQV</sequence>
<dbReference type="InParanoid" id="D8UFD6"/>
<dbReference type="Proteomes" id="UP000001058">
    <property type="component" value="Unassembled WGS sequence"/>
</dbReference>
<dbReference type="Pfam" id="PF12499">
    <property type="entry name" value="DUF3707"/>
    <property type="match status" value="1"/>
</dbReference>
<dbReference type="RefSeq" id="XP_002957381.1">
    <property type="nucleotide sequence ID" value="XM_002957335.1"/>
</dbReference>
<accession>D8UFD6</accession>
<name>D8UFD6_VOLCA</name>
<reference evidence="2 3" key="1">
    <citation type="journal article" date="2010" name="Science">
        <title>Genomic analysis of organismal complexity in the multicellular green alga Volvox carteri.</title>
        <authorList>
            <person name="Prochnik S.E."/>
            <person name="Umen J."/>
            <person name="Nedelcu A.M."/>
            <person name="Hallmann A."/>
            <person name="Miller S.M."/>
            <person name="Nishii I."/>
            <person name="Ferris P."/>
            <person name="Kuo A."/>
            <person name="Mitros T."/>
            <person name="Fritz-Laylin L.K."/>
            <person name="Hellsten U."/>
            <person name="Chapman J."/>
            <person name="Simakov O."/>
            <person name="Rensing S.A."/>
            <person name="Terry A."/>
            <person name="Pangilinan J."/>
            <person name="Kapitonov V."/>
            <person name="Jurka J."/>
            <person name="Salamov A."/>
            <person name="Shapiro H."/>
            <person name="Schmutz J."/>
            <person name="Grimwood J."/>
            <person name="Lindquist E."/>
            <person name="Lucas S."/>
            <person name="Grigoriev I.V."/>
            <person name="Schmitt R."/>
            <person name="Kirk D."/>
            <person name="Rokhsar D.S."/>
        </authorList>
    </citation>
    <scope>NUCLEOTIDE SEQUENCE [LARGE SCALE GENOMIC DNA]</scope>
    <source>
        <strain evidence="3">f. Nagariensis / Eve</strain>
    </source>
</reference>
<evidence type="ECO:0000313" key="3">
    <source>
        <dbReference type="Proteomes" id="UP000001058"/>
    </source>
</evidence>
<evidence type="ECO:0000313" key="2">
    <source>
        <dbReference type="EMBL" id="EFJ41590.1"/>
    </source>
</evidence>
<dbReference type="OrthoDB" id="542386at2759"/>
<protein>
    <recommendedName>
        <fullName evidence="1">Pherophorin domain-containing protein</fullName>
    </recommendedName>
</protein>
<dbReference type="GeneID" id="9626798"/>
<proteinExistence type="predicted"/>